<reference evidence="4" key="1">
    <citation type="submission" date="2017-02" db="UniProtKB">
        <authorList>
            <consortium name="WormBaseParasite"/>
        </authorList>
    </citation>
    <scope>IDENTIFICATION</scope>
</reference>
<proteinExistence type="predicted"/>
<name>A0A0R3W7A2_TAEAS</name>
<dbReference type="Proteomes" id="UP000282613">
    <property type="component" value="Unassembled WGS sequence"/>
</dbReference>
<accession>A0A0R3W7A2</accession>
<evidence type="ECO:0000313" key="3">
    <source>
        <dbReference type="Proteomes" id="UP000282613"/>
    </source>
</evidence>
<keyword evidence="3" id="KW-1185">Reference proteome</keyword>
<dbReference type="AlphaFoldDB" id="A0A0R3W7A2"/>
<reference evidence="2 3" key="2">
    <citation type="submission" date="2018-11" db="EMBL/GenBank/DDBJ databases">
        <authorList>
            <consortium name="Pathogen Informatics"/>
        </authorList>
    </citation>
    <scope>NUCLEOTIDE SEQUENCE [LARGE SCALE GENOMIC DNA]</scope>
</reference>
<dbReference type="STRING" id="60517.A0A0R3W7A2"/>
<organism evidence="4">
    <name type="scientific">Taenia asiatica</name>
    <name type="common">Asian tapeworm</name>
    <dbReference type="NCBI Taxonomy" id="60517"/>
    <lineage>
        <taxon>Eukaryota</taxon>
        <taxon>Metazoa</taxon>
        <taxon>Spiralia</taxon>
        <taxon>Lophotrochozoa</taxon>
        <taxon>Platyhelminthes</taxon>
        <taxon>Cestoda</taxon>
        <taxon>Eucestoda</taxon>
        <taxon>Cyclophyllidea</taxon>
        <taxon>Taeniidae</taxon>
        <taxon>Taenia</taxon>
    </lineage>
</organism>
<evidence type="ECO:0000256" key="1">
    <source>
        <dbReference type="SAM" id="MobiDB-lite"/>
    </source>
</evidence>
<evidence type="ECO:0000313" key="2">
    <source>
        <dbReference type="EMBL" id="VDK36195.1"/>
    </source>
</evidence>
<dbReference type="OrthoDB" id="249099at2759"/>
<gene>
    <name evidence="2" type="ORF">TASK_LOCUS6143</name>
</gene>
<dbReference type="EMBL" id="UYRS01018474">
    <property type="protein sequence ID" value="VDK36195.1"/>
    <property type="molecule type" value="Genomic_DNA"/>
</dbReference>
<evidence type="ECO:0000313" key="4">
    <source>
        <dbReference type="WBParaSite" id="TASK_0000614201-mRNA-1"/>
    </source>
</evidence>
<sequence length="223" mass="26126">MMRAWCGSLMKIDLPESQSYNKSYDPSGWSARSKQKPCATEAPPPHPHGCSSSLHRSQSKKRRDGEENIQGPCPPQYPSFRLPPIPPEKCFEKHSCFNETLLGCLDYHDYSARKYYRVFQNRFDLDIIRRFESSNLCEAYPTATTREFAFKWPECCIMFLFTSVLFVDKNLMLLEIRRLRKNGIRAVVLSPKNGDTKKRLLRMFKETGPLRRINDQGEFYFYI</sequence>
<dbReference type="WBParaSite" id="TASK_0000614201-mRNA-1">
    <property type="protein sequence ID" value="TASK_0000614201-mRNA-1"/>
    <property type="gene ID" value="TASK_0000614201"/>
</dbReference>
<feature type="region of interest" description="Disordered" evidence="1">
    <location>
        <begin position="17"/>
        <end position="79"/>
    </location>
</feature>
<protein>
    <submittedName>
        <fullName evidence="2 4">Uncharacterized protein</fullName>
    </submittedName>
</protein>